<reference evidence="1 2" key="1">
    <citation type="submission" date="2021-11" db="EMBL/GenBank/DDBJ databases">
        <title>Whole genome of Geoglobus acetivorans.</title>
        <authorList>
            <person name="Liu D."/>
        </authorList>
    </citation>
    <scope>NUCLEOTIDE SEQUENCE [LARGE SCALE GENOMIC DNA]</scope>
    <source>
        <strain evidence="1 2">SBH6</strain>
    </source>
</reference>
<name>A0ABZ3H455_GEOAI</name>
<keyword evidence="2" id="KW-1185">Reference proteome</keyword>
<gene>
    <name evidence="1" type="ORF">LPQ35_02285</name>
</gene>
<proteinExistence type="predicted"/>
<accession>A0ABZ3H455</accession>
<evidence type="ECO:0000313" key="1">
    <source>
        <dbReference type="EMBL" id="XAT64217.1"/>
    </source>
</evidence>
<evidence type="ECO:0000313" key="2">
    <source>
        <dbReference type="Proteomes" id="UP001492541"/>
    </source>
</evidence>
<dbReference type="Proteomes" id="UP001492541">
    <property type="component" value="Chromosome"/>
</dbReference>
<sequence length="167" mass="19368">MLLEKYAESGVIPERELDHELILFFDSEKLALPVSARRDSLSWSMREISLQDLEIPYIIRELLKNNCDWKKAIREYFRRIGEIRPEDFVEIVEELIKRKKEFLISGTEIVDICKKYNRDGGVVIAELKGAGVISPYSGCGRVVSKLERIYGSPLYEINRFLIKLVEG</sequence>
<organism evidence="1 2">
    <name type="scientific">Geoglobus acetivorans</name>
    <dbReference type="NCBI Taxonomy" id="565033"/>
    <lineage>
        <taxon>Archaea</taxon>
        <taxon>Methanobacteriati</taxon>
        <taxon>Methanobacteriota</taxon>
        <taxon>Archaeoglobi</taxon>
        <taxon>Archaeoglobales</taxon>
        <taxon>Archaeoglobaceae</taxon>
        <taxon>Geoglobus</taxon>
    </lineage>
</organism>
<dbReference type="RefSeq" id="WP_193806261.1">
    <property type="nucleotide sequence ID" value="NZ_CP087714.1"/>
</dbReference>
<protein>
    <submittedName>
        <fullName evidence="1">Uncharacterized protein</fullName>
    </submittedName>
</protein>
<dbReference type="EMBL" id="CP087714">
    <property type="protein sequence ID" value="XAT64217.1"/>
    <property type="molecule type" value="Genomic_DNA"/>
</dbReference>
<dbReference type="GeneID" id="90448475"/>